<name>A0A0A7S565_FRIPE</name>
<feature type="domain" description="Type I restriction enzyme HindI endonuclease subunit-like C-terminal" evidence="1">
    <location>
        <begin position="1"/>
        <end position="44"/>
    </location>
</feature>
<gene>
    <name evidence="2" type="ORF">FPB0191_02171</name>
</gene>
<evidence type="ECO:0000313" key="3">
    <source>
        <dbReference type="Proteomes" id="UP000030901"/>
    </source>
</evidence>
<dbReference type="InterPro" id="IPR021810">
    <property type="entry name" value="T1RH-like_C"/>
</dbReference>
<keyword evidence="3" id="KW-1185">Reference proteome</keyword>
<evidence type="ECO:0000259" key="1">
    <source>
        <dbReference type="Pfam" id="PF11867"/>
    </source>
</evidence>
<dbReference type="HOGENOM" id="CLU_2915850_0_0_6"/>
<accession>A0A0A7S565</accession>
<organism evidence="2 3">
    <name type="scientific">Frischella perrara</name>
    <dbReference type="NCBI Taxonomy" id="1267021"/>
    <lineage>
        <taxon>Bacteria</taxon>
        <taxon>Pseudomonadati</taxon>
        <taxon>Pseudomonadota</taxon>
        <taxon>Gammaproteobacteria</taxon>
        <taxon>Orbales</taxon>
        <taxon>Orbaceae</taxon>
        <taxon>Frischella</taxon>
    </lineage>
</organism>
<evidence type="ECO:0000313" key="2">
    <source>
        <dbReference type="EMBL" id="AJA45977.1"/>
    </source>
</evidence>
<sequence length="61" mass="7040">MRKEKLRELAVVLTEAIRGSESLDWASKESARTKIRVTVKRLLKIWLSIRYGFICKKGSSC</sequence>
<dbReference type="STRING" id="1267021.FPB0191_02171"/>
<proteinExistence type="predicted"/>
<dbReference type="KEGG" id="fpp:FPB0191_02171"/>
<dbReference type="EMBL" id="CP009056">
    <property type="protein sequence ID" value="AJA45977.1"/>
    <property type="molecule type" value="Genomic_DNA"/>
</dbReference>
<reference evidence="2 3" key="1">
    <citation type="journal article" date="2014" name="Appl. Environ. Microbiol.">
        <title>Gut symbionts from distinct hosts exhibit genotoxic activity via divergent colibactin biosynthetic pathways.</title>
        <authorList>
            <person name="Engel P."/>
            <person name="Vizcaino M.I."/>
            <person name="Crawford J.M."/>
        </authorList>
    </citation>
    <scope>NUCLEOTIDE SEQUENCE [LARGE SCALE GENOMIC DNA]</scope>
    <source>
        <strain evidence="2 3">PEB0191</strain>
    </source>
</reference>
<dbReference type="AlphaFoldDB" id="A0A0A7S565"/>
<dbReference type="Proteomes" id="UP000030901">
    <property type="component" value="Chromosome"/>
</dbReference>
<protein>
    <recommendedName>
        <fullName evidence="1">Type I restriction enzyme HindI endonuclease subunit-like C-terminal domain-containing protein</fullName>
    </recommendedName>
</protein>
<dbReference type="Pfam" id="PF11867">
    <property type="entry name" value="T1RH-like_C"/>
    <property type="match status" value="1"/>
</dbReference>